<dbReference type="EMBL" id="QJKJ01007610">
    <property type="protein sequence ID" value="RDX82556.1"/>
    <property type="molecule type" value="Genomic_DNA"/>
</dbReference>
<feature type="compositionally biased region" description="Low complexity" evidence="1">
    <location>
        <begin position="32"/>
        <end position="59"/>
    </location>
</feature>
<feature type="non-terminal residue" evidence="2">
    <location>
        <position position="1"/>
    </location>
</feature>
<evidence type="ECO:0000313" key="3">
    <source>
        <dbReference type="Proteomes" id="UP000257109"/>
    </source>
</evidence>
<comment type="caution">
    <text evidence="2">The sequence shown here is derived from an EMBL/GenBank/DDBJ whole genome shotgun (WGS) entry which is preliminary data.</text>
</comment>
<sequence>MDHGLESSTNPLYDLDLKIELTLHRLRKARNIVVSNNSNSDSISSSDNNNSATNSSDSVEYSSTNIFAKPGQMDNNDRTLKELATPDV</sequence>
<feature type="non-terminal residue" evidence="2">
    <location>
        <position position="88"/>
    </location>
</feature>
<organism evidence="2 3">
    <name type="scientific">Mucuna pruriens</name>
    <name type="common">Velvet bean</name>
    <name type="synonym">Dolichos pruriens</name>
    <dbReference type="NCBI Taxonomy" id="157652"/>
    <lineage>
        <taxon>Eukaryota</taxon>
        <taxon>Viridiplantae</taxon>
        <taxon>Streptophyta</taxon>
        <taxon>Embryophyta</taxon>
        <taxon>Tracheophyta</taxon>
        <taxon>Spermatophyta</taxon>
        <taxon>Magnoliopsida</taxon>
        <taxon>eudicotyledons</taxon>
        <taxon>Gunneridae</taxon>
        <taxon>Pentapetalae</taxon>
        <taxon>rosids</taxon>
        <taxon>fabids</taxon>
        <taxon>Fabales</taxon>
        <taxon>Fabaceae</taxon>
        <taxon>Papilionoideae</taxon>
        <taxon>50 kb inversion clade</taxon>
        <taxon>NPAAA clade</taxon>
        <taxon>indigoferoid/millettioid clade</taxon>
        <taxon>Phaseoleae</taxon>
        <taxon>Mucuna</taxon>
    </lineage>
</organism>
<dbReference type="AlphaFoldDB" id="A0A371FW74"/>
<dbReference type="Proteomes" id="UP000257109">
    <property type="component" value="Unassembled WGS sequence"/>
</dbReference>
<reference evidence="2" key="1">
    <citation type="submission" date="2018-05" db="EMBL/GenBank/DDBJ databases">
        <title>Draft genome of Mucuna pruriens seed.</title>
        <authorList>
            <person name="Nnadi N.E."/>
            <person name="Vos R."/>
            <person name="Hasami M.H."/>
            <person name="Devisetty U.K."/>
            <person name="Aguiy J.C."/>
        </authorList>
    </citation>
    <scope>NUCLEOTIDE SEQUENCE [LARGE SCALE GENOMIC DNA]</scope>
    <source>
        <strain evidence="2">JCA_2017</strain>
    </source>
</reference>
<protein>
    <submittedName>
        <fullName evidence="2">Uncharacterized protein</fullName>
    </submittedName>
</protein>
<keyword evidence="3" id="KW-1185">Reference proteome</keyword>
<evidence type="ECO:0000256" key="1">
    <source>
        <dbReference type="SAM" id="MobiDB-lite"/>
    </source>
</evidence>
<name>A0A371FW74_MUCPR</name>
<gene>
    <name evidence="2" type="ORF">CR513_36644</name>
</gene>
<evidence type="ECO:0000313" key="2">
    <source>
        <dbReference type="EMBL" id="RDX82556.1"/>
    </source>
</evidence>
<proteinExistence type="predicted"/>
<accession>A0A371FW74</accession>
<feature type="region of interest" description="Disordered" evidence="1">
    <location>
        <begin position="32"/>
        <end position="88"/>
    </location>
</feature>